<dbReference type="RefSeq" id="WP_189135183.1">
    <property type="nucleotide sequence ID" value="NZ_BMMS01000037.1"/>
</dbReference>
<reference evidence="1" key="1">
    <citation type="journal article" date="2014" name="Int. J. Syst. Evol. Microbiol.">
        <title>Complete genome sequence of Corynebacterium casei LMG S-19264T (=DSM 44701T), isolated from a smear-ripened cheese.</title>
        <authorList>
            <consortium name="US DOE Joint Genome Institute (JGI-PGF)"/>
            <person name="Walter F."/>
            <person name="Albersmeier A."/>
            <person name="Kalinowski J."/>
            <person name="Ruckert C."/>
        </authorList>
    </citation>
    <scope>NUCLEOTIDE SEQUENCE</scope>
    <source>
        <strain evidence="1">CGMCC 4.7201</strain>
    </source>
</reference>
<keyword evidence="2" id="KW-1185">Reference proteome</keyword>
<proteinExistence type="predicted"/>
<gene>
    <name evidence="1" type="ORF">GCM10012280_62280</name>
</gene>
<dbReference type="AlphaFoldDB" id="A0A918E1P3"/>
<reference evidence="1" key="2">
    <citation type="submission" date="2020-09" db="EMBL/GenBank/DDBJ databases">
        <authorList>
            <person name="Sun Q."/>
            <person name="Zhou Y."/>
        </authorList>
    </citation>
    <scope>NUCLEOTIDE SEQUENCE</scope>
    <source>
        <strain evidence="1">CGMCC 4.7201</strain>
    </source>
</reference>
<dbReference type="EMBL" id="BMMS01000037">
    <property type="protein sequence ID" value="GGO98350.1"/>
    <property type="molecule type" value="Genomic_DNA"/>
</dbReference>
<protein>
    <submittedName>
        <fullName evidence="1">Uncharacterized protein</fullName>
    </submittedName>
</protein>
<accession>A0A918E1P3</accession>
<evidence type="ECO:0000313" key="1">
    <source>
        <dbReference type="EMBL" id="GGO98350.1"/>
    </source>
</evidence>
<evidence type="ECO:0000313" key="2">
    <source>
        <dbReference type="Proteomes" id="UP000641932"/>
    </source>
</evidence>
<organism evidence="1 2">
    <name type="scientific">Wenjunlia tyrosinilytica</name>
    <dbReference type="NCBI Taxonomy" id="1544741"/>
    <lineage>
        <taxon>Bacteria</taxon>
        <taxon>Bacillati</taxon>
        <taxon>Actinomycetota</taxon>
        <taxon>Actinomycetes</taxon>
        <taxon>Kitasatosporales</taxon>
        <taxon>Streptomycetaceae</taxon>
        <taxon>Wenjunlia</taxon>
    </lineage>
</organism>
<sequence length="106" mass="11437">MIDFATLNRLGLDGTDIELRPVFDPRLRTFSIQLWENGEPGGIHGLTDNFRGADEPLEAIGAFLADNGVRAVTDEEAALLYAGLVQAKGGPDWEILLLSIGADDRA</sequence>
<comment type="caution">
    <text evidence="1">The sequence shown here is derived from an EMBL/GenBank/DDBJ whole genome shotgun (WGS) entry which is preliminary data.</text>
</comment>
<dbReference type="Proteomes" id="UP000641932">
    <property type="component" value="Unassembled WGS sequence"/>
</dbReference>
<name>A0A918E1P3_9ACTN</name>